<proteinExistence type="predicted"/>
<dbReference type="AlphaFoldDB" id="A0A8B6DMQ8"/>
<evidence type="ECO:0000313" key="2">
    <source>
        <dbReference type="EMBL" id="VDI22592.1"/>
    </source>
</evidence>
<dbReference type="OrthoDB" id="10543462at2759"/>
<dbReference type="Proteomes" id="UP000596742">
    <property type="component" value="Unassembled WGS sequence"/>
</dbReference>
<feature type="transmembrane region" description="Helical" evidence="1">
    <location>
        <begin position="192"/>
        <end position="212"/>
    </location>
</feature>
<keyword evidence="1" id="KW-1133">Transmembrane helix</keyword>
<comment type="caution">
    <text evidence="2">The sequence shown here is derived from an EMBL/GenBank/DDBJ whole genome shotgun (WGS) entry which is preliminary data.</text>
</comment>
<reference evidence="2" key="1">
    <citation type="submission" date="2018-11" db="EMBL/GenBank/DDBJ databases">
        <authorList>
            <person name="Alioto T."/>
            <person name="Alioto T."/>
        </authorList>
    </citation>
    <scope>NUCLEOTIDE SEQUENCE</scope>
</reference>
<gene>
    <name evidence="2" type="ORF">MGAL_10B020001</name>
</gene>
<organism evidence="2 3">
    <name type="scientific">Mytilus galloprovincialis</name>
    <name type="common">Mediterranean mussel</name>
    <dbReference type="NCBI Taxonomy" id="29158"/>
    <lineage>
        <taxon>Eukaryota</taxon>
        <taxon>Metazoa</taxon>
        <taxon>Spiralia</taxon>
        <taxon>Lophotrochozoa</taxon>
        <taxon>Mollusca</taxon>
        <taxon>Bivalvia</taxon>
        <taxon>Autobranchia</taxon>
        <taxon>Pteriomorphia</taxon>
        <taxon>Mytilida</taxon>
        <taxon>Mytiloidea</taxon>
        <taxon>Mytilidae</taxon>
        <taxon>Mytilinae</taxon>
        <taxon>Mytilus</taxon>
    </lineage>
</organism>
<dbReference type="EMBL" id="UYJE01003805">
    <property type="protein sequence ID" value="VDI22592.1"/>
    <property type="molecule type" value="Genomic_DNA"/>
</dbReference>
<protein>
    <submittedName>
        <fullName evidence="2">Uncharacterized protein</fullName>
    </submittedName>
</protein>
<evidence type="ECO:0000256" key="1">
    <source>
        <dbReference type="SAM" id="Phobius"/>
    </source>
</evidence>
<keyword evidence="3" id="KW-1185">Reference proteome</keyword>
<accession>A0A8B6DMQ8</accession>
<keyword evidence="1" id="KW-0812">Transmembrane</keyword>
<keyword evidence="1" id="KW-0472">Membrane</keyword>
<name>A0A8B6DMQ8_MYTGA</name>
<sequence length="420" mass="47093">MMDSPAFFVIVYVTLSNKLELVINKDHKLSDNIWVTCSADIKPHEEFAEFLVNGATSDIILRQSNGCFSAISRTACSPSACSCSDDGKIYSLKIYVNQEIENVNITCSMTFKMNKEVSHTESVNIKNIDNNQDNSTEAGNNRLPTPLDAKYSHAVTVISLDSITDLTSVQPLQITNTENESTKIEQLVLKNYGVIGGGLILGLCFLFASIILKCFKSRTNDQNQSQHNVQSNVDRETTVSHPSVVRISEEHDIHDYESINESEMLQDGLNFVQIRVDDFLHATELKYSSCSSSNVTDPSPQSSPQISPDNLYLEVIDDDNYLNPYQMIQTEDNLENKHTYCRISHNNCYANNSVSSEVPTIHTSQTEQVNCKTENPIKKDMFADLTTSNDQDKKCPSQESIDESMYMHIPTNSSKSKIYL</sequence>
<evidence type="ECO:0000313" key="3">
    <source>
        <dbReference type="Proteomes" id="UP000596742"/>
    </source>
</evidence>